<dbReference type="PANTHER" id="PTHR11346:SF176">
    <property type="entry name" value="32 KDA BETA-GALACTOSIDE-BINDING LECTIN LEC-3"/>
    <property type="match status" value="1"/>
</dbReference>
<dbReference type="CDD" id="cd00070">
    <property type="entry name" value="GLECT"/>
    <property type="match status" value="1"/>
</dbReference>
<sequence length="131" mass="15356">EVCQELPRTQQEPHDVRYSCYSPPLYSVFSRFHVNLQNGSDVVALQVNPRYQMLWVGPGYVVHNTRQNGTWGWEERKYETPFPRGQMFSLQILVTKDSTGITVHFAKANRSIRYLTLADSTFYYRSLFTLK</sequence>
<dbReference type="Proteomes" id="UP000472270">
    <property type="component" value="Unassembled WGS sequence"/>
</dbReference>
<dbReference type="SMART" id="SM00908">
    <property type="entry name" value="Gal-bind_lectin"/>
    <property type="match status" value="1"/>
</dbReference>
<evidence type="ECO:0000313" key="5">
    <source>
        <dbReference type="Proteomes" id="UP000472270"/>
    </source>
</evidence>
<dbReference type="Gene3D" id="2.60.120.200">
    <property type="match status" value="1"/>
</dbReference>
<organism evidence="4 5">
    <name type="scientific">Sinocyclocheilus rhinocerous</name>
    <dbReference type="NCBI Taxonomy" id="307959"/>
    <lineage>
        <taxon>Eukaryota</taxon>
        <taxon>Metazoa</taxon>
        <taxon>Chordata</taxon>
        <taxon>Craniata</taxon>
        <taxon>Vertebrata</taxon>
        <taxon>Euteleostomi</taxon>
        <taxon>Actinopterygii</taxon>
        <taxon>Neopterygii</taxon>
        <taxon>Teleostei</taxon>
        <taxon>Ostariophysi</taxon>
        <taxon>Cypriniformes</taxon>
        <taxon>Cyprinidae</taxon>
        <taxon>Cyprininae</taxon>
        <taxon>Sinocyclocheilus</taxon>
    </lineage>
</organism>
<dbReference type="SUPFAM" id="SSF49899">
    <property type="entry name" value="Concanavalin A-like lectins/glucanases"/>
    <property type="match status" value="1"/>
</dbReference>
<name>A0A673FU28_9TELE</name>
<dbReference type="InterPro" id="IPR044156">
    <property type="entry name" value="Galectin-like"/>
</dbReference>
<dbReference type="PROSITE" id="PS51304">
    <property type="entry name" value="GALECTIN"/>
    <property type="match status" value="1"/>
</dbReference>
<dbReference type="AlphaFoldDB" id="A0A673FU28"/>
<evidence type="ECO:0000256" key="2">
    <source>
        <dbReference type="RuleBase" id="RU102079"/>
    </source>
</evidence>
<dbReference type="SMART" id="SM00276">
    <property type="entry name" value="GLECT"/>
    <property type="match status" value="1"/>
</dbReference>
<evidence type="ECO:0000259" key="3">
    <source>
        <dbReference type="PROSITE" id="PS51304"/>
    </source>
</evidence>
<evidence type="ECO:0000256" key="1">
    <source>
        <dbReference type="ARBA" id="ARBA00022734"/>
    </source>
</evidence>
<dbReference type="PANTHER" id="PTHR11346">
    <property type="entry name" value="GALECTIN"/>
    <property type="match status" value="1"/>
</dbReference>
<accession>A0A673FU28</accession>
<reference evidence="4" key="1">
    <citation type="submission" date="2025-08" db="UniProtKB">
        <authorList>
            <consortium name="Ensembl"/>
        </authorList>
    </citation>
    <scope>IDENTIFICATION</scope>
</reference>
<feature type="domain" description="Galectin" evidence="3">
    <location>
        <begin position="2"/>
        <end position="131"/>
    </location>
</feature>
<dbReference type="Pfam" id="PF00337">
    <property type="entry name" value="Gal-bind_lectin"/>
    <property type="match status" value="1"/>
</dbReference>
<reference evidence="4" key="2">
    <citation type="submission" date="2025-09" db="UniProtKB">
        <authorList>
            <consortium name="Ensembl"/>
        </authorList>
    </citation>
    <scope>IDENTIFICATION</scope>
</reference>
<proteinExistence type="predicted"/>
<dbReference type="InterPro" id="IPR013320">
    <property type="entry name" value="ConA-like_dom_sf"/>
</dbReference>
<protein>
    <recommendedName>
        <fullName evidence="2">Galectin</fullName>
    </recommendedName>
</protein>
<dbReference type="GO" id="GO:0030246">
    <property type="term" value="F:carbohydrate binding"/>
    <property type="evidence" value="ECO:0007669"/>
    <property type="project" value="UniProtKB-UniRule"/>
</dbReference>
<keyword evidence="5" id="KW-1185">Reference proteome</keyword>
<dbReference type="Ensembl" id="ENSSRHT00000002862.1">
    <property type="protein sequence ID" value="ENSSRHP00000002755.1"/>
    <property type="gene ID" value="ENSSRHG00000001927.1"/>
</dbReference>
<dbReference type="InterPro" id="IPR001079">
    <property type="entry name" value="Galectin_CRD"/>
</dbReference>
<evidence type="ECO:0000313" key="4">
    <source>
        <dbReference type="Ensembl" id="ENSSRHP00000002755.1"/>
    </source>
</evidence>
<keyword evidence="1 2" id="KW-0430">Lectin</keyword>